<keyword evidence="3" id="KW-1185">Reference proteome</keyword>
<evidence type="ECO:0000313" key="2">
    <source>
        <dbReference type="EMBL" id="WED67380.1"/>
    </source>
</evidence>
<sequence>MPLSQPPTDSSQTIREHFDQFAQPLPGLARAYRRLLAHYYSLLIPVDATVLEIGCGSGELLKHIPAKRKVGVDLSIRQIELARNNVPDAVFIQSDGQSLPLDETFDYVVISDTINFVDDVQVLLSRIRTVCTPATRLLINIPNTLWRPGFALADAINLRGAHPHSSWLSHRDVHNLLTLANWDIIKTQPRALWPFAAGWFERTINRSIAPLLPWLCVTQFIVARPSLSDGDSETPLPADLKSPHETSVTIVVPARNESGNIEAAITRTPVMGAWTEFIFVEGGSKDDTWEEIQRVQRAYPDVRIKAIQQTGKGKGNAVREGYALAEGDILMILDTDLTMPPEELPKYFHALTSGHCEFANGCRLVYPMDEHAMQFLNMIANKIFGILFSWLMGQHLKDTLCGTKVLRRSDYLKLEANRAYFGDFDPFGDFDLIFGADRMNLKIRDIPIRYRDRTYGSTNINRWSHGWLLLRMVLFAARKLKFV</sequence>
<dbReference type="Pfam" id="PF00535">
    <property type="entry name" value="Glycos_transf_2"/>
    <property type="match status" value="1"/>
</dbReference>
<dbReference type="InterPro" id="IPR029044">
    <property type="entry name" value="Nucleotide-diphossugar_trans"/>
</dbReference>
<dbReference type="RefSeq" id="WP_330931534.1">
    <property type="nucleotide sequence ID" value="NZ_CP119075.1"/>
</dbReference>
<dbReference type="Pfam" id="PF13489">
    <property type="entry name" value="Methyltransf_23"/>
    <property type="match status" value="1"/>
</dbReference>
<dbReference type="InterPro" id="IPR029063">
    <property type="entry name" value="SAM-dependent_MTases_sf"/>
</dbReference>
<evidence type="ECO:0000259" key="1">
    <source>
        <dbReference type="Pfam" id="PF00535"/>
    </source>
</evidence>
<dbReference type="CDD" id="cd02440">
    <property type="entry name" value="AdoMet_MTases"/>
    <property type="match status" value="1"/>
</dbReference>
<dbReference type="InterPro" id="IPR001173">
    <property type="entry name" value="Glyco_trans_2-like"/>
</dbReference>
<dbReference type="AlphaFoldDB" id="A0AAF0I658"/>
<dbReference type="EMBL" id="CP119075">
    <property type="protein sequence ID" value="WED67380.1"/>
    <property type="molecule type" value="Genomic_DNA"/>
</dbReference>
<evidence type="ECO:0000313" key="3">
    <source>
        <dbReference type="Proteomes" id="UP001218638"/>
    </source>
</evidence>
<dbReference type="PANTHER" id="PTHR10859:SF91">
    <property type="entry name" value="DOLICHYL-PHOSPHATE BETA-GLUCOSYLTRANSFERASE"/>
    <property type="match status" value="1"/>
</dbReference>
<name>A0AAF0I658_9BACT</name>
<reference evidence="2" key="1">
    <citation type="submission" date="2023-03" db="EMBL/GenBank/DDBJ databases">
        <title>Lomoglobus Profundus gen. nov., sp. nov., a novel member of the phylum Verrucomicrobia, isolated from deep-marine sediment of South China Sea.</title>
        <authorList>
            <person name="Ahmad T."/>
            <person name="Ishaq S.E."/>
            <person name="Wang F."/>
        </authorList>
    </citation>
    <scope>NUCLEOTIDE SEQUENCE</scope>
    <source>
        <strain evidence="2">LMO-M01</strain>
    </source>
</reference>
<dbReference type="Proteomes" id="UP001218638">
    <property type="component" value="Chromosome"/>
</dbReference>
<dbReference type="SUPFAM" id="SSF53448">
    <property type="entry name" value="Nucleotide-diphospho-sugar transferases"/>
    <property type="match status" value="1"/>
</dbReference>
<gene>
    <name evidence="2" type="ORF">PXH66_11020</name>
</gene>
<dbReference type="SUPFAM" id="SSF53335">
    <property type="entry name" value="S-adenosyl-L-methionine-dependent methyltransferases"/>
    <property type="match status" value="1"/>
</dbReference>
<dbReference type="CDD" id="cd04179">
    <property type="entry name" value="DPM_DPG-synthase_like"/>
    <property type="match status" value="1"/>
</dbReference>
<protein>
    <submittedName>
        <fullName evidence="2">Bifunctional class I SAM-dependent methyltransferase/glycosyltransferase family 2 protein</fullName>
    </submittedName>
</protein>
<accession>A0AAF0I658</accession>
<dbReference type="GO" id="GO:0008168">
    <property type="term" value="F:methyltransferase activity"/>
    <property type="evidence" value="ECO:0007669"/>
    <property type="project" value="UniProtKB-KW"/>
</dbReference>
<organism evidence="2 3">
    <name type="scientific">Synoicihabitans lomoniglobus</name>
    <dbReference type="NCBI Taxonomy" id="2909285"/>
    <lineage>
        <taxon>Bacteria</taxon>
        <taxon>Pseudomonadati</taxon>
        <taxon>Verrucomicrobiota</taxon>
        <taxon>Opitutia</taxon>
        <taxon>Opitutales</taxon>
        <taxon>Opitutaceae</taxon>
        <taxon>Synoicihabitans</taxon>
    </lineage>
</organism>
<feature type="domain" description="Glycosyltransferase 2-like" evidence="1">
    <location>
        <begin position="249"/>
        <end position="397"/>
    </location>
</feature>
<dbReference type="GO" id="GO:0032259">
    <property type="term" value="P:methylation"/>
    <property type="evidence" value="ECO:0007669"/>
    <property type="project" value="UniProtKB-KW"/>
</dbReference>
<keyword evidence="2" id="KW-0489">Methyltransferase</keyword>
<dbReference type="KEGG" id="slom:PXH66_11020"/>
<dbReference type="GO" id="GO:0006487">
    <property type="term" value="P:protein N-linked glycosylation"/>
    <property type="evidence" value="ECO:0007669"/>
    <property type="project" value="TreeGrafter"/>
</dbReference>
<keyword evidence="2" id="KW-0808">Transferase</keyword>
<dbReference type="Gene3D" id="3.40.50.150">
    <property type="entry name" value="Vaccinia Virus protein VP39"/>
    <property type="match status" value="1"/>
</dbReference>
<proteinExistence type="predicted"/>
<dbReference type="PANTHER" id="PTHR10859">
    <property type="entry name" value="GLYCOSYL TRANSFERASE"/>
    <property type="match status" value="1"/>
</dbReference>
<dbReference type="Gene3D" id="3.90.550.10">
    <property type="entry name" value="Spore Coat Polysaccharide Biosynthesis Protein SpsA, Chain A"/>
    <property type="match status" value="1"/>
</dbReference>